<dbReference type="PANTHER" id="PTHR43364:SF4">
    <property type="entry name" value="NAD(P)-LINKED OXIDOREDUCTASE SUPERFAMILY PROTEIN"/>
    <property type="match status" value="1"/>
</dbReference>
<evidence type="ECO:0000256" key="2">
    <source>
        <dbReference type="SAM" id="MobiDB-lite"/>
    </source>
</evidence>
<dbReference type="Proteomes" id="UP000298390">
    <property type="component" value="Unassembled WGS sequence"/>
</dbReference>
<dbReference type="InterPro" id="IPR036812">
    <property type="entry name" value="NAD(P)_OxRdtase_dom_sf"/>
</dbReference>
<feature type="domain" description="NADP-dependent oxidoreductase" evidence="3">
    <location>
        <begin position="651"/>
        <end position="789"/>
    </location>
</feature>
<name>A0A4Y9YFJ6_9APHY</name>
<accession>A0A4Y9YFJ6</accession>
<gene>
    <name evidence="4" type="ORF">EVJ58_g4936</name>
</gene>
<dbReference type="AlphaFoldDB" id="A0A4Y9YFJ6"/>
<dbReference type="PANTHER" id="PTHR43364">
    <property type="entry name" value="NADH-SPECIFIC METHYLGLYOXAL REDUCTASE-RELATED"/>
    <property type="match status" value="1"/>
</dbReference>
<dbReference type="STRING" id="34475.A0A4Y9YFJ6"/>
<evidence type="ECO:0000256" key="1">
    <source>
        <dbReference type="ARBA" id="ARBA00023002"/>
    </source>
</evidence>
<feature type="region of interest" description="Disordered" evidence="2">
    <location>
        <begin position="329"/>
        <end position="350"/>
    </location>
</feature>
<organism evidence="4 5">
    <name type="scientific">Rhodofomes roseus</name>
    <dbReference type="NCBI Taxonomy" id="34475"/>
    <lineage>
        <taxon>Eukaryota</taxon>
        <taxon>Fungi</taxon>
        <taxon>Dikarya</taxon>
        <taxon>Basidiomycota</taxon>
        <taxon>Agaricomycotina</taxon>
        <taxon>Agaricomycetes</taxon>
        <taxon>Polyporales</taxon>
        <taxon>Rhodofomes</taxon>
    </lineage>
</organism>
<comment type="caution">
    <text evidence="4">The sequence shown here is derived from an EMBL/GenBank/DDBJ whole genome shotgun (WGS) entry which is preliminary data.</text>
</comment>
<evidence type="ECO:0000259" key="3">
    <source>
        <dbReference type="Pfam" id="PF00248"/>
    </source>
</evidence>
<reference evidence="4 5" key="1">
    <citation type="submission" date="2019-01" db="EMBL/GenBank/DDBJ databases">
        <title>Genome sequencing of the rare red list fungi Fomitopsis rosea.</title>
        <authorList>
            <person name="Buettner E."/>
            <person name="Kellner H."/>
        </authorList>
    </citation>
    <scope>NUCLEOTIDE SEQUENCE [LARGE SCALE GENOMIC DNA]</scope>
    <source>
        <strain evidence="4 5">DSM 105464</strain>
    </source>
</reference>
<dbReference type="Gene3D" id="3.20.20.100">
    <property type="entry name" value="NADP-dependent oxidoreductase domain"/>
    <property type="match status" value="1"/>
</dbReference>
<dbReference type="InterPro" id="IPR023210">
    <property type="entry name" value="NADP_OxRdtase_dom"/>
</dbReference>
<proteinExistence type="predicted"/>
<dbReference type="SUPFAM" id="SSF51430">
    <property type="entry name" value="NAD(P)-linked oxidoreductase"/>
    <property type="match status" value="1"/>
</dbReference>
<dbReference type="EMBL" id="SEKV01000238">
    <property type="protein sequence ID" value="TFY60770.1"/>
    <property type="molecule type" value="Genomic_DNA"/>
</dbReference>
<keyword evidence="1" id="KW-0560">Oxidoreductase</keyword>
<evidence type="ECO:0000313" key="5">
    <source>
        <dbReference type="Proteomes" id="UP000298390"/>
    </source>
</evidence>
<protein>
    <recommendedName>
        <fullName evidence="3">NADP-dependent oxidoreductase domain-containing protein</fullName>
    </recommendedName>
</protein>
<dbReference type="Pfam" id="PF00248">
    <property type="entry name" value="Aldo_ket_red"/>
    <property type="match status" value="1"/>
</dbReference>
<feature type="region of interest" description="Disordered" evidence="2">
    <location>
        <begin position="446"/>
        <end position="480"/>
    </location>
</feature>
<dbReference type="InterPro" id="IPR050523">
    <property type="entry name" value="AKR_Detox_Biosynth"/>
</dbReference>
<dbReference type="GO" id="GO:0016491">
    <property type="term" value="F:oxidoreductase activity"/>
    <property type="evidence" value="ECO:0007669"/>
    <property type="project" value="UniProtKB-KW"/>
</dbReference>
<feature type="compositionally biased region" description="Polar residues" evidence="2">
    <location>
        <begin position="446"/>
        <end position="476"/>
    </location>
</feature>
<sequence length="800" mass="85356">MTAISKLKDMYDPAWSFPLRTDGGGGGDVRGARVWPEGHSHDSLNEGESGVPLLGGNVARGRLEAGGRSLGWTRTVAVDPAAARRCELTFHISIAVHDDDQYAWHIVMRIAELSQYADVLNANIITRSPSSPRGGSQCVSLIVAAGITLHISCRRWPLFSASFCPSLHSYQSLAHHHIPRTQQVIGSASLDSINSLPHLPRPPMGPQSRKAKKRFRKSLKAFVNAIVCRGKAKPDSRCLTVVDIKDEEFMHIDADAAVTTTEHTESAADRTAFKDDSSAPKLPDFGLISEPEPVVQPGQPPLDVEVRHAAAHESMSLPMLTSEVIPDVKPTTRTNSAPAPRRSALGGGARDEVALARRGHGRVSNKASRDGFAVDPTVVSKVKRTSRAPLTDVTNIHANDGGKDIAFDVSAAENVKTQTANLVSTPVDCVSITPTSAAAALPSVETLQPTVKPTDTDVQPSTSVSVGPTASATPQPTRDEDKRLSVLDAVAYPESSVVPADTTVVEFPGTKTDQEQGVVAVPQDYQSPTVITGVVPLNPTLSSDALGIASEAIGAQKIMVSEDLAQTPSIATNVFGTVEGPAPDGPSPYPSSPSTSTIALYAVPNKIEELAIASRSPPAEPLAAGRQYVPLIVKYKIAHTALHAPADYAIQNKLTPFVSMQNQHSLIYREEEREMFPTLKMFGVGAIPWSPLGRGILARPLSAQTKRGETDAYAEPYKKWAGTSDIVNRVEEISKKKGASMAQVATAWSLAKDGVTAPIVGTTSLKNLEDIIAAVNVELTADEIKYLEEPYKPLAVHGYM</sequence>
<evidence type="ECO:0000313" key="4">
    <source>
        <dbReference type="EMBL" id="TFY60770.1"/>
    </source>
</evidence>